<gene>
    <name evidence="2" type="ORF">DdX_20503</name>
</gene>
<dbReference type="EMBL" id="JAKKPZ010000591">
    <property type="protein sequence ID" value="KAI1693738.1"/>
    <property type="molecule type" value="Genomic_DNA"/>
</dbReference>
<organism evidence="2 3">
    <name type="scientific">Ditylenchus destructor</name>
    <dbReference type="NCBI Taxonomy" id="166010"/>
    <lineage>
        <taxon>Eukaryota</taxon>
        <taxon>Metazoa</taxon>
        <taxon>Ecdysozoa</taxon>
        <taxon>Nematoda</taxon>
        <taxon>Chromadorea</taxon>
        <taxon>Rhabditida</taxon>
        <taxon>Tylenchina</taxon>
        <taxon>Tylenchomorpha</taxon>
        <taxon>Sphaerularioidea</taxon>
        <taxon>Anguinidae</taxon>
        <taxon>Anguininae</taxon>
        <taxon>Ditylenchus</taxon>
    </lineage>
</organism>
<comment type="caution">
    <text evidence="2">The sequence shown here is derived from an EMBL/GenBank/DDBJ whole genome shotgun (WGS) entry which is preliminary data.</text>
</comment>
<keyword evidence="3" id="KW-1185">Reference proteome</keyword>
<feature type="chain" id="PRO_5042198169" evidence="1">
    <location>
        <begin position="20"/>
        <end position="355"/>
    </location>
</feature>
<evidence type="ECO:0000313" key="3">
    <source>
        <dbReference type="Proteomes" id="UP001201812"/>
    </source>
</evidence>
<name>A0AAD4MG58_9BILA</name>
<sequence>MNIILFVLTASIVVNVVLSGKSAIEVQAEEVKRLLDGVKPSMDPPIIFKRPSKDALNASEQHGIEKEVAAVCQKSAKNRVRTVVKPSMEYRAPVPRMNPPIIFKRPSKDALKASKQHGIEKEGKSAIEVQAEEVKRLLDGVKPSMDPPMDTKIPLNHALKASEQHGIEKEVAAVCQKSAKNRVRTVVKPSMEYRAPVPRMNPPIIFKRPSKDALKASEQHGIEKEALPKPKQELTTILEKLRKVITRLGELKNGEKSELSHYADIAHKDAGDLIKALEDALKVEDKDMDIEGLKEKVNALNFMTNFVGLYGTAKYAKDPEKAKQLEKSALATVEETKKILQDLKAFFLSIADLSV</sequence>
<proteinExistence type="predicted"/>
<evidence type="ECO:0000256" key="1">
    <source>
        <dbReference type="SAM" id="SignalP"/>
    </source>
</evidence>
<reference evidence="2" key="1">
    <citation type="submission" date="2022-01" db="EMBL/GenBank/DDBJ databases">
        <title>Genome Sequence Resource for Two Populations of Ditylenchus destructor, the Migratory Endoparasitic Phytonematode.</title>
        <authorList>
            <person name="Zhang H."/>
            <person name="Lin R."/>
            <person name="Xie B."/>
        </authorList>
    </citation>
    <scope>NUCLEOTIDE SEQUENCE</scope>
    <source>
        <strain evidence="2">BazhouSP</strain>
    </source>
</reference>
<protein>
    <submittedName>
        <fullName evidence="2">Uncharacterized protein</fullName>
    </submittedName>
</protein>
<evidence type="ECO:0000313" key="2">
    <source>
        <dbReference type="EMBL" id="KAI1693738.1"/>
    </source>
</evidence>
<dbReference type="AlphaFoldDB" id="A0AAD4MG58"/>
<feature type="signal peptide" evidence="1">
    <location>
        <begin position="1"/>
        <end position="19"/>
    </location>
</feature>
<dbReference type="Proteomes" id="UP001201812">
    <property type="component" value="Unassembled WGS sequence"/>
</dbReference>
<keyword evidence="1" id="KW-0732">Signal</keyword>
<accession>A0AAD4MG58</accession>